<gene>
    <name evidence="10" type="ORF">K431DRAFT_20782</name>
</gene>
<feature type="transmembrane region" description="Helical" evidence="8">
    <location>
        <begin position="348"/>
        <end position="368"/>
    </location>
</feature>
<dbReference type="InterPro" id="IPR004841">
    <property type="entry name" value="AA-permease/SLC12A_dom"/>
</dbReference>
<dbReference type="PANTHER" id="PTHR43341:SF12">
    <property type="entry name" value="AMINO ACID TRANSPORTER (EUROFUNG)"/>
    <property type="match status" value="1"/>
</dbReference>
<proteinExistence type="predicted"/>
<evidence type="ECO:0000256" key="1">
    <source>
        <dbReference type="ARBA" id="ARBA00004141"/>
    </source>
</evidence>
<feature type="compositionally biased region" description="Basic and acidic residues" evidence="7">
    <location>
        <begin position="1"/>
        <end position="17"/>
    </location>
</feature>
<dbReference type="AlphaFoldDB" id="A0A9P4PYU3"/>
<dbReference type="PANTHER" id="PTHR43341">
    <property type="entry name" value="AMINO ACID PERMEASE"/>
    <property type="match status" value="1"/>
</dbReference>
<dbReference type="PIRSF" id="PIRSF006060">
    <property type="entry name" value="AA_transporter"/>
    <property type="match status" value="1"/>
</dbReference>
<dbReference type="Pfam" id="PF00324">
    <property type="entry name" value="AA_permease"/>
    <property type="match status" value="1"/>
</dbReference>
<accession>A0A9P4PYU3</accession>
<evidence type="ECO:0000259" key="9">
    <source>
        <dbReference type="Pfam" id="PF00324"/>
    </source>
</evidence>
<dbReference type="InterPro" id="IPR004840">
    <property type="entry name" value="Amino_acid_permease_CS"/>
</dbReference>
<keyword evidence="4" id="KW-0029">Amino-acid transport</keyword>
<evidence type="ECO:0000256" key="4">
    <source>
        <dbReference type="ARBA" id="ARBA00022970"/>
    </source>
</evidence>
<feature type="transmembrane region" description="Helical" evidence="8">
    <location>
        <begin position="324"/>
        <end position="342"/>
    </location>
</feature>
<feature type="transmembrane region" description="Helical" evidence="8">
    <location>
        <begin position="210"/>
        <end position="229"/>
    </location>
</feature>
<feature type="transmembrane region" description="Helical" evidence="8">
    <location>
        <begin position="463"/>
        <end position="486"/>
    </location>
</feature>
<dbReference type="PROSITE" id="PS00218">
    <property type="entry name" value="AMINO_ACID_PERMEASE_1"/>
    <property type="match status" value="1"/>
</dbReference>
<reference evidence="10" key="1">
    <citation type="journal article" date="2020" name="Stud. Mycol.">
        <title>101 Dothideomycetes genomes: a test case for predicting lifestyles and emergence of pathogens.</title>
        <authorList>
            <person name="Haridas S."/>
            <person name="Albert R."/>
            <person name="Binder M."/>
            <person name="Bloem J."/>
            <person name="Labutti K."/>
            <person name="Salamov A."/>
            <person name="Andreopoulos B."/>
            <person name="Baker S."/>
            <person name="Barry K."/>
            <person name="Bills G."/>
            <person name="Bluhm B."/>
            <person name="Cannon C."/>
            <person name="Castanera R."/>
            <person name="Culley D."/>
            <person name="Daum C."/>
            <person name="Ezra D."/>
            <person name="Gonzalez J."/>
            <person name="Henrissat B."/>
            <person name="Kuo A."/>
            <person name="Liang C."/>
            <person name="Lipzen A."/>
            <person name="Lutzoni F."/>
            <person name="Magnuson J."/>
            <person name="Mondo S."/>
            <person name="Nolan M."/>
            <person name="Ohm R."/>
            <person name="Pangilinan J."/>
            <person name="Park H.-J."/>
            <person name="Ramirez L."/>
            <person name="Alfaro M."/>
            <person name="Sun H."/>
            <person name="Tritt A."/>
            <person name="Yoshinaga Y."/>
            <person name="Zwiers L.-H."/>
            <person name="Turgeon B."/>
            <person name="Goodwin S."/>
            <person name="Spatafora J."/>
            <person name="Crous P."/>
            <person name="Grigoriev I."/>
        </authorList>
    </citation>
    <scope>NUCLEOTIDE SEQUENCE</scope>
    <source>
        <strain evidence="10">CBS 116435</strain>
    </source>
</reference>
<keyword evidence="3 8" id="KW-0812">Transmembrane</keyword>
<evidence type="ECO:0000313" key="10">
    <source>
        <dbReference type="EMBL" id="KAF2716303.1"/>
    </source>
</evidence>
<evidence type="ECO:0000313" key="11">
    <source>
        <dbReference type="Proteomes" id="UP000799441"/>
    </source>
</evidence>
<keyword evidence="11" id="KW-1185">Reference proteome</keyword>
<keyword evidence="2" id="KW-0813">Transport</keyword>
<comment type="subcellular location">
    <subcellularLocation>
        <location evidence="1">Membrane</location>
        <topology evidence="1">Multi-pass membrane protein</topology>
    </subcellularLocation>
</comment>
<dbReference type="EMBL" id="MU003882">
    <property type="protein sequence ID" value="KAF2716303.1"/>
    <property type="molecule type" value="Genomic_DNA"/>
</dbReference>
<feature type="transmembrane region" description="Helical" evidence="8">
    <location>
        <begin position="419"/>
        <end position="443"/>
    </location>
</feature>
<keyword evidence="6 8" id="KW-0472">Membrane</keyword>
<feature type="region of interest" description="Disordered" evidence="7">
    <location>
        <begin position="1"/>
        <end position="27"/>
    </location>
</feature>
<dbReference type="Proteomes" id="UP000799441">
    <property type="component" value="Unassembled WGS sequence"/>
</dbReference>
<feature type="transmembrane region" description="Helical" evidence="8">
    <location>
        <begin position="176"/>
        <end position="198"/>
    </location>
</feature>
<organism evidence="10 11">
    <name type="scientific">Polychaeton citri CBS 116435</name>
    <dbReference type="NCBI Taxonomy" id="1314669"/>
    <lineage>
        <taxon>Eukaryota</taxon>
        <taxon>Fungi</taxon>
        <taxon>Dikarya</taxon>
        <taxon>Ascomycota</taxon>
        <taxon>Pezizomycotina</taxon>
        <taxon>Dothideomycetes</taxon>
        <taxon>Dothideomycetidae</taxon>
        <taxon>Capnodiales</taxon>
        <taxon>Capnodiaceae</taxon>
        <taxon>Polychaeton</taxon>
    </lineage>
</organism>
<evidence type="ECO:0000256" key="3">
    <source>
        <dbReference type="ARBA" id="ARBA00022692"/>
    </source>
</evidence>
<feature type="transmembrane region" description="Helical" evidence="8">
    <location>
        <begin position="68"/>
        <end position="89"/>
    </location>
</feature>
<protein>
    <recommendedName>
        <fullName evidence="9">Amino acid permease/ SLC12A domain-containing protein</fullName>
    </recommendedName>
</protein>
<evidence type="ECO:0000256" key="6">
    <source>
        <dbReference type="ARBA" id="ARBA00023136"/>
    </source>
</evidence>
<feature type="transmembrane region" description="Helical" evidence="8">
    <location>
        <begin position="293"/>
        <end position="312"/>
    </location>
</feature>
<evidence type="ECO:0000256" key="8">
    <source>
        <dbReference type="SAM" id="Phobius"/>
    </source>
</evidence>
<feature type="transmembrane region" description="Helical" evidence="8">
    <location>
        <begin position="395"/>
        <end position="413"/>
    </location>
</feature>
<dbReference type="FunFam" id="1.20.1740.10:FF:000017">
    <property type="entry name" value="Amino acid permease"/>
    <property type="match status" value="1"/>
</dbReference>
<dbReference type="Gene3D" id="1.20.1740.10">
    <property type="entry name" value="Amino acid/polyamine transporter I"/>
    <property type="match status" value="1"/>
</dbReference>
<evidence type="ECO:0000256" key="2">
    <source>
        <dbReference type="ARBA" id="ARBA00022448"/>
    </source>
</evidence>
<feature type="transmembrane region" description="Helical" evidence="8">
    <location>
        <begin position="498"/>
        <end position="517"/>
    </location>
</feature>
<dbReference type="GO" id="GO:0015171">
    <property type="term" value="F:amino acid transmembrane transporter activity"/>
    <property type="evidence" value="ECO:0007669"/>
    <property type="project" value="TreeGrafter"/>
</dbReference>
<evidence type="ECO:0000256" key="5">
    <source>
        <dbReference type="ARBA" id="ARBA00022989"/>
    </source>
</evidence>
<feature type="domain" description="Amino acid permease/ SLC12A" evidence="9">
    <location>
        <begin position="67"/>
        <end position="521"/>
    </location>
</feature>
<feature type="transmembrane region" description="Helical" evidence="8">
    <location>
        <begin position="149"/>
        <end position="170"/>
    </location>
</feature>
<sequence length="563" mass="61915">MNRDYGDKSTQPVEKDLSSIPSSEDGQIVTIDRPGRWTRLGLTPESFKKRTLADKHNQLNQTLKSRHLNMIAIGGSIGAGLFVGSGSALRTGGPASLLICFAIIGIMMFNVVYALGELAIMYPISGGFYTYSARFIDPSWGFAMGYNYVAQWAIVLPLELTVAGLTVNYWGADVNVAVWITVFLIVILVINLFGVLGYAEEEFWVSILKLGTIIVFLIMGVVFVCGGGPERGLYSSYWGARTWYNPGAFTSFQGFCGTFVTAAFAFSGTELVGLAAAESKTPQKSLPSAIKQVFWRITLFYILSLTFVGLLVRSDDERLLGGDGLINVSASPFVIAAVNAGIPAFGDFVNAVIMLSVISIGLSGVYGGSRTLTALAEQGYAPKIFAYIDRAGRPLWSTLFIIAFSPLAYISLASSGVTVFNWLLSLSGLAALFTWGSICLAHIRFRNAWKYHGHSVEELPFRAMFGVWGSYVGLGLIILVLIAQFYVAVASLSAYDFFLSYLAFFVVIAFYIIGYVWKRQGWHSLKDIDVDSGRREIDYEAYEELKAQMATWPTWRRVLNKFF</sequence>
<comment type="caution">
    <text evidence="10">The sequence shown here is derived from an EMBL/GenBank/DDBJ whole genome shotgun (WGS) entry which is preliminary data.</text>
</comment>
<name>A0A9P4PYU3_9PEZI</name>
<dbReference type="InterPro" id="IPR050524">
    <property type="entry name" value="APC_YAT"/>
</dbReference>
<keyword evidence="5 8" id="KW-1133">Transmembrane helix</keyword>
<evidence type="ECO:0000256" key="7">
    <source>
        <dbReference type="SAM" id="MobiDB-lite"/>
    </source>
</evidence>
<feature type="transmembrane region" description="Helical" evidence="8">
    <location>
        <begin position="95"/>
        <end position="115"/>
    </location>
</feature>
<dbReference type="OrthoDB" id="3900342at2759"/>
<dbReference type="GO" id="GO:0016020">
    <property type="term" value="C:membrane"/>
    <property type="evidence" value="ECO:0007669"/>
    <property type="project" value="UniProtKB-SubCell"/>
</dbReference>